<organism evidence="2 3">
    <name type="scientific">Roseiconus nitratireducens</name>
    <dbReference type="NCBI Taxonomy" id="2605748"/>
    <lineage>
        <taxon>Bacteria</taxon>
        <taxon>Pseudomonadati</taxon>
        <taxon>Planctomycetota</taxon>
        <taxon>Planctomycetia</taxon>
        <taxon>Pirellulales</taxon>
        <taxon>Pirellulaceae</taxon>
        <taxon>Roseiconus</taxon>
    </lineage>
</organism>
<reference evidence="2 3" key="1">
    <citation type="submission" date="2019-08" db="EMBL/GenBank/DDBJ databases">
        <authorList>
            <person name="Dhanesh K."/>
            <person name="Kumar G."/>
            <person name="Sasikala C."/>
            <person name="Venkata Ramana C."/>
        </authorList>
    </citation>
    <scope>NUCLEOTIDE SEQUENCE [LARGE SCALE GENOMIC DNA]</scope>
    <source>
        <strain evidence="2 3">JC645</strain>
    </source>
</reference>
<keyword evidence="1" id="KW-0812">Transmembrane</keyword>
<dbReference type="Proteomes" id="UP000324479">
    <property type="component" value="Unassembled WGS sequence"/>
</dbReference>
<feature type="transmembrane region" description="Helical" evidence="1">
    <location>
        <begin position="26"/>
        <end position="48"/>
    </location>
</feature>
<dbReference type="EMBL" id="VWOX01000032">
    <property type="protein sequence ID" value="KAA5538499.1"/>
    <property type="molecule type" value="Genomic_DNA"/>
</dbReference>
<evidence type="ECO:0000313" key="2">
    <source>
        <dbReference type="EMBL" id="KAA5538499.1"/>
    </source>
</evidence>
<keyword evidence="1" id="KW-1133">Transmembrane helix</keyword>
<keyword evidence="3" id="KW-1185">Reference proteome</keyword>
<proteinExistence type="predicted"/>
<gene>
    <name evidence="2" type="ORF">FYK55_27550</name>
</gene>
<dbReference type="RefSeq" id="WP_161604795.1">
    <property type="nucleotide sequence ID" value="NZ_VWOX01000032.1"/>
</dbReference>
<keyword evidence="1" id="KW-0472">Membrane</keyword>
<evidence type="ECO:0000256" key="1">
    <source>
        <dbReference type="SAM" id="Phobius"/>
    </source>
</evidence>
<accession>A0A5M6CYX6</accession>
<protein>
    <submittedName>
        <fullName evidence="2">Uncharacterized protein</fullName>
    </submittedName>
</protein>
<comment type="caution">
    <text evidence="2">The sequence shown here is derived from an EMBL/GenBank/DDBJ whole genome shotgun (WGS) entry which is preliminary data.</text>
</comment>
<name>A0A5M6CYX6_9BACT</name>
<evidence type="ECO:0000313" key="3">
    <source>
        <dbReference type="Proteomes" id="UP000324479"/>
    </source>
</evidence>
<dbReference type="AlphaFoldDB" id="A0A5M6CYX6"/>
<sequence length="207" mass="22783">MTRVLKTTFLGCAPGRRRYPNAMQKFTLRSIAIFLPLCVAAICAVWTAHLRSKRTAAREAFSHAVESESLLPIGQAEARLADSEVKQMLIKAAVSDLIVFDGESRVAQIQPNMLKFGERSLDGLSLHTIGDGTGSMTYQLPIGTRIRSVSFEGDALAVTVYGDLEIRGKILSISEQNAEVHKIKWKRGDKPPVNMLDSSIANRSRKN</sequence>